<dbReference type="InterPro" id="IPR006941">
    <property type="entry name" value="RNase_CAF1"/>
</dbReference>
<dbReference type="GO" id="GO:0000289">
    <property type="term" value="P:nuclear-transcribed mRNA poly(A) tail shortening"/>
    <property type="evidence" value="ECO:0007669"/>
    <property type="project" value="TreeGrafter"/>
</dbReference>
<dbReference type="STRING" id="77166.N6T8P0"/>
<dbReference type="Gene3D" id="3.30.70.330">
    <property type="match status" value="1"/>
</dbReference>
<dbReference type="Pfam" id="PF08675">
    <property type="entry name" value="RNA_bind"/>
    <property type="match status" value="1"/>
</dbReference>
<dbReference type="GO" id="GO:0004535">
    <property type="term" value="F:poly(A)-specific ribonuclease activity"/>
    <property type="evidence" value="ECO:0007669"/>
    <property type="project" value="InterPro"/>
</dbReference>
<dbReference type="GO" id="GO:0003723">
    <property type="term" value="F:RNA binding"/>
    <property type="evidence" value="ECO:0007669"/>
    <property type="project" value="InterPro"/>
</dbReference>
<dbReference type="SUPFAM" id="SSF53098">
    <property type="entry name" value="Ribonuclease H-like"/>
    <property type="match status" value="1"/>
</dbReference>
<dbReference type="EMBL" id="KB740975">
    <property type="protein sequence ID" value="ENN76589.1"/>
    <property type="molecule type" value="Genomic_DNA"/>
</dbReference>
<name>N6T8P0_DENPD</name>
<dbReference type="InterPro" id="IPR036397">
    <property type="entry name" value="RNaseH_sf"/>
</dbReference>
<dbReference type="OMA" id="DEWRNTI"/>
<dbReference type="InterPro" id="IPR036867">
    <property type="entry name" value="R3H_dom_sf"/>
</dbReference>
<dbReference type="GO" id="GO:0046872">
    <property type="term" value="F:metal ion binding"/>
    <property type="evidence" value="ECO:0007669"/>
    <property type="project" value="InterPro"/>
</dbReference>
<evidence type="ECO:0000313" key="3">
    <source>
        <dbReference type="EMBL" id="ENN76589.1"/>
    </source>
</evidence>
<dbReference type="SUPFAM" id="SSF82708">
    <property type="entry name" value="R3H domain"/>
    <property type="match status" value="1"/>
</dbReference>
<evidence type="ECO:0000259" key="2">
    <source>
        <dbReference type="Pfam" id="PF08675"/>
    </source>
</evidence>
<sequence length="454" mass="52757">LDETTDSIKHKSYNFYTFRRPINHFIQDKRFLSQTSCIDFLIQQSFDFNKLFREGISYLNNVEEDEWRNTIKEQQRLKTESYNSNYNRNHDIVLIPEANQEFIDDVVKQLEAFLASNESELQLPKCNSFLRRLLYQTNSEKFHDKIHLRAHSVNSERILFATKLKCKEESEEIDRIFFEKLKSELDDYIGFSQVIRMIVKSEKIIVGHNFLLDFLHTIDKFLTPLPHDYLDFKDVVKSLFPAVYDTKFIGSSQHFKSIIPSTVLGQLVHTVTTHPFNLPPCEIEQGGQGYDINDSKEHEAGYDSFITGLSFLAMWKHLGDQHNLILSDLIGRRGEGLLKPYKNKIFLMILADNQFLDLEAPDRNVYVSWISKTSAYVALYKRDQAALALKTLCQSDTYSIITFARRQRQLAGADLSGTVQPSPIKRRIITNETTQSKRNKTGKFEGTAFFPCRN</sequence>
<dbReference type="GO" id="GO:1990431">
    <property type="term" value="P:priRNA 3'-end processing"/>
    <property type="evidence" value="ECO:0007669"/>
    <property type="project" value="TreeGrafter"/>
</dbReference>
<dbReference type="InterPro" id="IPR014789">
    <property type="entry name" value="PolyA-riboNase_RNA-binding"/>
</dbReference>
<accession>N6T8P0</accession>
<reference evidence="3 5" key="1">
    <citation type="journal article" date="2013" name="Genome Biol.">
        <title>Draft genome of the mountain pine beetle, Dendroctonus ponderosae Hopkins, a major forest pest.</title>
        <authorList>
            <person name="Keeling C.I."/>
            <person name="Yuen M.M."/>
            <person name="Liao N.Y."/>
            <person name="Docking T.R."/>
            <person name="Chan S.K."/>
            <person name="Taylor G.A."/>
            <person name="Palmquist D.L."/>
            <person name="Jackman S.D."/>
            <person name="Nguyen A."/>
            <person name="Li M."/>
            <person name="Henderson H."/>
            <person name="Janes J.K."/>
            <person name="Zhao Y."/>
            <person name="Pandoh P."/>
            <person name="Moore R."/>
            <person name="Sperling F.A."/>
            <person name="Huber D.P."/>
            <person name="Birol I."/>
            <person name="Jones S.J."/>
            <person name="Bohlmann J."/>
        </authorList>
    </citation>
    <scope>NUCLEOTIDE SEQUENCE</scope>
</reference>
<dbReference type="PANTHER" id="PTHR15092:SF44">
    <property type="entry name" value="POLY(A)-SPECIFIC RIBONUCLEASE PARN"/>
    <property type="match status" value="1"/>
</dbReference>
<comment type="similarity">
    <text evidence="1">Belongs to the CAF1 family.</text>
</comment>
<dbReference type="AlphaFoldDB" id="N6T8P0"/>
<dbReference type="GO" id="GO:0005737">
    <property type="term" value="C:cytoplasm"/>
    <property type="evidence" value="ECO:0007669"/>
    <property type="project" value="InterPro"/>
</dbReference>
<evidence type="ECO:0000256" key="1">
    <source>
        <dbReference type="ARBA" id="ARBA00008372"/>
    </source>
</evidence>
<dbReference type="Gene3D" id="3.30.420.10">
    <property type="entry name" value="Ribonuclease H-like superfamily/Ribonuclease H"/>
    <property type="match status" value="2"/>
</dbReference>
<protein>
    <recommendedName>
        <fullName evidence="2">Poly(A)-specific ribonuclease RNA-binding domain-containing protein</fullName>
    </recommendedName>
</protein>
<proteinExistence type="inferred from homology"/>
<dbReference type="HOGENOM" id="CLU_018030_1_1_1"/>
<dbReference type="GO" id="GO:0005634">
    <property type="term" value="C:nucleus"/>
    <property type="evidence" value="ECO:0007669"/>
    <property type="project" value="InterPro"/>
</dbReference>
<dbReference type="PANTHER" id="PTHR15092">
    <property type="entry name" value="POLY A -SPECIFIC RIBONUCLEASE/TARGET OF EGR1, MEMBER 1"/>
    <property type="match status" value="1"/>
</dbReference>
<organism evidence="3">
    <name type="scientific">Dendroctonus ponderosae</name>
    <name type="common">Mountain pine beetle</name>
    <dbReference type="NCBI Taxonomy" id="77166"/>
    <lineage>
        <taxon>Eukaryota</taxon>
        <taxon>Metazoa</taxon>
        <taxon>Ecdysozoa</taxon>
        <taxon>Arthropoda</taxon>
        <taxon>Hexapoda</taxon>
        <taxon>Insecta</taxon>
        <taxon>Pterygota</taxon>
        <taxon>Neoptera</taxon>
        <taxon>Endopterygota</taxon>
        <taxon>Coleoptera</taxon>
        <taxon>Polyphaga</taxon>
        <taxon>Cucujiformia</taxon>
        <taxon>Curculionidae</taxon>
        <taxon>Scolytinae</taxon>
        <taxon>Dendroctonus</taxon>
    </lineage>
</organism>
<feature type="domain" description="Poly(A)-specific ribonuclease RNA-binding" evidence="2">
    <location>
        <begin position="364"/>
        <end position="405"/>
    </location>
</feature>
<evidence type="ECO:0000313" key="5">
    <source>
        <dbReference type="Proteomes" id="UP000030742"/>
    </source>
</evidence>
<dbReference type="InterPro" id="IPR051181">
    <property type="entry name" value="CAF1_poly(A)_ribonucleases"/>
</dbReference>
<dbReference type="InterPro" id="IPR012677">
    <property type="entry name" value="Nucleotide-bd_a/b_plait_sf"/>
</dbReference>
<evidence type="ECO:0000313" key="4">
    <source>
        <dbReference type="EMBL" id="ERL91039.1"/>
    </source>
</evidence>
<gene>
    <name evidence="4" type="ORF">D910_08381</name>
    <name evidence="3" type="ORF">YQE_07038</name>
</gene>
<dbReference type="Pfam" id="PF04857">
    <property type="entry name" value="CAF1"/>
    <property type="match status" value="1"/>
</dbReference>
<dbReference type="Proteomes" id="UP000030742">
    <property type="component" value="Unassembled WGS sequence"/>
</dbReference>
<dbReference type="OrthoDB" id="1432093at2759"/>
<dbReference type="InterPro" id="IPR012337">
    <property type="entry name" value="RNaseH-like_sf"/>
</dbReference>
<dbReference type="GO" id="GO:1990432">
    <property type="term" value="P:siRNA 3'-end processing"/>
    <property type="evidence" value="ECO:0007669"/>
    <property type="project" value="TreeGrafter"/>
</dbReference>
<dbReference type="EMBL" id="KB632267">
    <property type="protein sequence ID" value="ERL91039.1"/>
    <property type="molecule type" value="Genomic_DNA"/>
</dbReference>
<feature type="non-terminal residue" evidence="3">
    <location>
        <position position="1"/>
    </location>
</feature>